<dbReference type="RefSeq" id="WP_045699289.1">
    <property type="nucleotide sequence ID" value="NZ_JZKH01000044.1"/>
</dbReference>
<protein>
    <submittedName>
        <fullName evidence="2">Uncharacterized protein</fullName>
    </submittedName>
</protein>
<evidence type="ECO:0000256" key="1">
    <source>
        <dbReference type="SAM" id="MobiDB-lite"/>
    </source>
</evidence>
<keyword evidence="3" id="KW-1185">Reference proteome</keyword>
<dbReference type="Proteomes" id="UP000033699">
    <property type="component" value="Unassembled WGS sequence"/>
</dbReference>
<sequence length="116" mass="12524">MTLRPLDLVPDDGDAVEESLSVRLPAGLPAETRQALEFAVRAAAEAVMAGRVRVTEAPAGSDTAELAFEVRQSEVPDALTEPPQQPPRPGRAERRAAMVARIREANAETLERLKDL</sequence>
<proteinExistence type="predicted"/>
<accession>A0A0F2TB07</accession>
<reference evidence="2 3" key="1">
    <citation type="submission" date="2015-02" db="EMBL/GenBank/DDBJ databases">
        <authorList>
            <person name="Ju K.-S."/>
            <person name="Doroghazi J.R."/>
            <person name="Metcalf W."/>
        </authorList>
    </citation>
    <scope>NUCLEOTIDE SEQUENCE [LARGE SCALE GENOMIC DNA]</scope>
    <source>
        <strain evidence="2 3">ATCC 31215</strain>
    </source>
</reference>
<dbReference type="AlphaFoldDB" id="A0A0F2TB07"/>
<gene>
    <name evidence="2" type="ORF">VM95_21325</name>
</gene>
<evidence type="ECO:0000313" key="3">
    <source>
        <dbReference type="Proteomes" id="UP000033699"/>
    </source>
</evidence>
<feature type="region of interest" description="Disordered" evidence="1">
    <location>
        <begin position="71"/>
        <end position="94"/>
    </location>
</feature>
<dbReference type="PATRIC" id="fig|359131.3.peg.5124"/>
<dbReference type="EMBL" id="JZKH01000044">
    <property type="protein sequence ID" value="KJS60388.1"/>
    <property type="molecule type" value="Genomic_DNA"/>
</dbReference>
<evidence type="ECO:0000313" key="2">
    <source>
        <dbReference type="EMBL" id="KJS60388.1"/>
    </source>
</evidence>
<comment type="caution">
    <text evidence="2">The sequence shown here is derived from an EMBL/GenBank/DDBJ whole genome shotgun (WGS) entry which is preliminary data.</text>
</comment>
<dbReference type="OrthoDB" id="4255257at2"/>
<name>A0A0F2TB07_STRR3</name>
<organism evidence="2 3">
    <name type="scientific">Streptomyces rubellomurinus (strain ATCC 31215)</name>
    <dbReference type="NCBI Taxonomy" id="359131"/>
    <lineage>
        <taxon>Bacteria</taxon>
        <taxon>Bacillati</taxon>
        <taxon>Actinomycetota</taxon>
        <taxon>Actinomycetes</taxon>
        <taxon>Kitasatosporales</taxon>
        <taxon>Streptomycetaceae</taxon>
        <taxon>Streptomyces</taxon>
    </lineage>
</organism>